<dbReference type="Proteomes" id="UP001273505">
    <property type="component" value="Unassembled WGS sequence"/>
</dbReference>
<accession>A0ABU4RVC3</accession>
<feature type="domain" description="VWFA" evidence="3">
    <location>
        <begin position="31"/>
        <end position="213"/>
    </location>
</feature>
<keyword evidence="5" id="KW-1185">Reference proteome</keyword>
<proteinExistence type="predicted"/>
<dbReference type="PANTHER" id="PTHR45737:SF6">
    <property type="entry name" value="VON WILLEBRAND FACTOR A DOMAIN-CONTAINING PROTEIN 5A"/>
    <property type="match status" value="1"/>
</dbReference>
<dbReference type="EMBL" id="JAXAFO010000002">
    <property type="protein sequence ID" value="MDX6848156.1"/>
    <property type="molecule type" value="Genomic_DNA"/>
</dbReference>
<keyword evidence="2" id="KW-0812">Transmembrane</keyword>
<feature type="region of interest" description="Disordered" evidence="1">
    <location>
        <begin position="667"/>
        <end position="706"/>
    </location>
</feature>
<dbReference type="Gene3D" id="3.40.50.410">
    <property type="entry name" value="von Willebrand factor, type A domain"/>
    <property type="match status" value="1"/>
</dbReference>
<dbReference type="InterPro" id="IPR036465">
    <property type="entry name" value="vWFA_dom_sf"/>
</dbReference>
<evidence type="ECO:0000256" key="2">
    <source>
        <dbReference type="SAM" id="Phobius"/>
    </source>
</evidence>
<protein>
    <submittedName>
        <fullName evidence="4">VWA domain-containing protein</fullName>
    </submittedName>
</protein>
<feature type="region of interest" description="Disordered" evidence="1">
    <location>
        <begin position="537"/>
        <end position="588"/>
    </location>
</feature>
<feature type="compositionally biased region" description="Acidic residues" evidence="1">
    <location>
        <begin position="694"/>
        <end position="706"/>
    </location>
</feature>
<dbReference type="InterPro" id="IPR002035">
    <property type="entry name" value="VWF_A"/>
</dbReference>
<feature type="transmembrane region" description="Helical" evidence="2">
    <location>
        <begin position="595"/>
        <end position="616"/>
    </location>
</feature>
<evidence type="ECO:0000313" key="5">
    <source>
        <dbReference type="Proteomes" id="UP001273505"/>
    </source>
</evidence>
<keyword evidence="2" id="KW-0472">Membrane</keyword>
<gene>
    <name evidence="4" type="ORF">SCD92_02215</name>
</gene>
<keyword evidence="2" id="KW-1133">Transmembrane helix</keyword>
<dbReference type="PANTHER" id="PTHR45737">
    <property type="entry name" value="VON WILLEBRAND FACTOR A DOMAIN-CONTAINING PROTEIN 5A"/>
    <property type="match status" value="1"/>
</dbReference>
<evidence type="ECO:0000259" key="3">
    <source>
        <dbReference type="PROSITE" id="PS50234"/>
    </source>
</evidence>
<name>A0ABU4RVC3_9GAMM</name>
<dbReference type="Pfam" id="PF00092">
    <property type="entry name" value="VWA"/>
    <property type="match status" value="1"/>
</dbReference>
<reference evidence="4 5" key="1">
    <citation type="submission" date="2023-11" db="EMBL/GenBank/DDBJ databases">
        <title>Gilvimarinus fulvus sp. nov., isolated from the surface of Kelp.</title>
        <authorList>
            <person name="Sun Y.Y."/>
            <person name="Gong Y."/>
            <person name="Du Z.J."/>
        </authorList>
    </citation>
    <scope>NUCLEOTIDE SEQUENCE [LARGE SCALE GENOMIC DNA]</scope>
    <source>
        <strain evidence="4 5">SDUM040013</strain>
    </source>
</reference>
<evidence type="ECO:0000256" key="1">
    <source>
        <dbReference type="SAM" id="MobiDB-lite"/>
    </source>
</evidence>
<dbReference type="RefSeq" id="WP_302723141.1">
    <property type="nucleotide sequence ID" value="NZ_JAULRU010000583.1"/>
</dbReference>
<feature type="compositionally biased region" description="Acidic residues" evidence="1">
    <location>
        <begin position="547"/>
        <end position="557"/>
    </location>
</feature>
<evidence type="ECO:0000313" key="4">
    <source>
        <dbReference type="EMBL" id="MDX6848156.1"/>
    </source>
</evidence>
<comment type="caution">
    <text evidence="4">The sequence shown here is derived from an EMBL/GenBank/DDBJ whole genome shotgun (WGS) entry which is preliminary data.</text>
</comment>
<dbReference type="CDD" id="cd00198">
    <property type="entry name" value="vWFA"/>
    <property type="match status" value="1"/>
</dbReference>
<dbReference type="SMART" id="SM00327">
    <property type="entry name" value="VWA"/>
    <property type="match status" value="1"/>
</dbReference>
<sequence length="706" mass="77341">MGIRMWVLAVVCGWGIALAAIAQTEEPKSADVRLLVDISGSMKQTDPKNLRVPALELMVNLLPDQSHAGVWSFGQQVNMLVPFAQVDDAWRDRARRNTAKINSVGLYTNIGAALEKATALAPQNGNASLVLLTDGKVDIDKNASLNRRERQRILSELLPDLKSKGFTLHTIALSEDADTQLLQQLSRDTDGVYSVAKSADELMQSYLLMFDQAVPAKRLPLTGNQFKVDDSVDEFTALIFRQPDSEPTQLIAPNGDRYSASAYPKSVSWYGADSYDLMTVSNPMAGQWQVLADETPQNRVTVVSDLELRVNALPNNLVAGDELELQFGLYEQGEVITDPDFLGLLTAHAEISPVAKPGRWQVSLATDRLPADGIFRKNIPKFKQRGDFDISVVVDGKTFEREFKHRVKVGSLFQVQMRKRIDGNKVHYDIVAAGDQDLIQTELSAVVAHIKVSEGDNELEPMQQTEIGRWELTVSPTQPARYVIELQASGEDVDGQAFDEVLPSLYFSYPAEGDPVETEADKELEALEALLAEEQAALAQEKREPEPSLESEPETEPEAPVQKPATATQEAVQPEPPVEQPNDEPVPEETEGLNWLMISAIVGGNLLLFGVIYFAYRQFSTKGVQSELDEFEQALQQGSATQSADTAPATAEMPAMVGDDDPLAALDALTDSAPSEGDMFPVDEAGKTKSGEDLPMDDLGTDDDNK</sequence>
<dbReference type="SUPFAM" id="SSF53300">
    <property type="entry name" value="vWA-like"/>
    <property type="match status" value="1"/>
</dbReference>
<organism evidence="4 5">
    <name type="scientific">Gilvimarinus gilvus</name>
    <dbReference type="NCBI Taxonomy" id="3058038"/>
    <lineage>
        <taxon>Bacteria</taxon>
        <taxon>Pseudomonadati</taxon>
        <taxon>Pseudomonadota</taxon>
        <taxon>Gammaproteobacteria</taxon>
        <taxon>Cellvibrionales</taxon>
        <taxon>Cellvibrionaceae</taxon>
        <taxon>Gilvimarinus</taxon>
    </lineage>
</organism>
<dbReference type="PROSITE" id="PS50234">
    <property type="entry name" value="VWFA"/>
    <property type="match status" value="1"/>
</dbReference>